<organism evidence="1 2">
    <name type="scientific">Melastoma candidum</name>
    <dbReference type="NCBI Taxonomy" id="119954"/>
    <lineage>
        <taxon>Eukaryota</taxon>
        <taxon>Viridiplantae</taxon>
        <taxon>Streptophyta</taxon>
        <taxon>Embryophyta</taxon>
        <taxon>Tracheophyta</taxon>
        <taxon>Spermatophyta</taxon>
        <taxon>Magnoliopsida</taxon>
        <taxon>eudicotyledons</taxon>
        <taxon>Gunneridae</taxon>
        <taxon>Pentapetalae</taxon>
        <taxon>rosids</taxon>
        <taxon>malvids</taxon>
        <taxon>Myrtales</taxon>
        <taxon>Melastomataceae</taxon>
        <taxon>Melastomatoideae</taxon>
        <taxon>Melastomateae</taxon>
        <taxon>Melastoma</taxon>
    </lineage>
</organism>
<protein>
    <submittedName>
        <fullName evidence="1">Uncharacterized protein</fullName>
    </submittedName>
</protein>
<evidence type="ECO:0000313" key="1">
    <source>
        <dbReference type="EMBL" id="KAI4302900.1"/>
    </source>
</evidence>
<gene>
    <name evidence="1" type="ORF">MLD38_038594</name>
</gene>
<dbReference type="EMBL" id="CM042891">
    <property type="protein sequence ID" value="KAI4302900.1"/>
    <property type="molecule type" value="Genomic_DNA"/>
</dbReference>
<evidence type="ECO:0000313" key="2">
    <source>
        <dbReference type="Proteomes" id="UP001057402"/>
    </source>
</evidence>
<accession>A0ACB9L093</accession>
<name>A0ACB9L093_9MYRT</name>
<proteinExistence type="predicted"/>
<dbReference type="Proteomes" id="UP001057402">
    <property type="component" value="Chromosome 12"/>
</dbReference>
<comment type="caution">
    <text evidence="1">The sequence shown here is derived from an EMBL/GenBank/DDBJ whole genome shotgun (WGS) entry which is preliminary data.</text>
</comment>
<reference evidence="2" key="1">
    <citation type="journal article" date="2023" name="Front. Plant Sci.">
        <title>Chromosomal-level genome assembly of Melastoma candidum provides insights into trichome evolution.</title>
        <authorList>
            <person name="Zhong Y."/>
            <person name="Wu W."/>
            <person name="Sun C."/>
            <person name="Zou P."/>
            <person name="Liu Y."/>
            <person name="Dai S."/>
            <person name="Zhou R."/>
        </authorList>
    </citation>
    <scope>NUCLEOTIDE SEQUENCE [LARGE SCALE GENOMIC DNA]</scope>
</reference>
<sequence length="534" mass="59682">MDSNPPGMDSPAKASYPNIKVSKKMLSLLRASGFNDACSICRLDYCLDDTVKIIPECNHYFHEDCLDRWMRMKATCPLCPRSGTTLSGESIGMLKELQKCGSSIHRDELTVKNGHGEARPVMTEVFIWSARMEEKGGTGRTVAVRRVCWSGYPPNSDTTFMANLRLSLFLLPLLSRFHLSHGSSLDDACSSSSCRAGGLLVRFPFRLVDKQNQSCGYPGFDLSCDDQGRTVMNLTESGEFIVDYIDYRKQTINLRDPNGCTPRRLTTFSTLGSAFRVESYRNITLSKCPPYAATLAMLVYFPVPCLSDNFYSVVIGPVKNGLTMMTGCWDYMTMAIPFVYSDTSDPLGIIGLTWDHPACGSCEEIAGRCRRKNKETLQITCNGDRDNRVIFIVMALLLIILMVLCNYVLRRRRPCGTNSRPSQDPVLAATTTTEGRGQQQQRVDRNGTGMDSPALASYPKMKISEKVPSQLRGSGDDDACPICLLDYRPSDTVKIIPECDHYFHEDCLDRWLRTKATCPLCRMQQLRSTDPGIE</sequence>
<keyword evidence="2" id="KW-1185">Reference proteome</keyword>